<accession>A0ABR2NXD0</accession>
<name>A0ABR2NXD0_9ROSI</name>
<evidence type="ECO:0000313" key="2">
    <source>
        <dbReference type="Proteomes" id="UP001396334"/>
    </source>
</evidence>
<dbReference type="EMBL" id="JBBPBN010000092">
    <property type="protein sequence ID" value="KAK8980642.1"/>
    <property type="molecule type" value="Genomic_DNA"/>
</dbReference>
<reference evidence="1 2" key="1">
    <citation type="journal article" date="2024" name="G3 (Bethesda)">
        <title>Genome assembly of Hibiscus sabdariffa L. provides insights into metabolisms of medicinal natural products.</title>
        <authorList>
            <person name="Kim T."/>
        </authorList>
    </citation>
    <scope>NUCLEOTIDE SEQUENCE [LARGE SCALE GENOMIC DNA]</scope>
    <source>
        <strain evidence="1">TK-2024</strain>
        <tissue evidence="1">Old leaves</tissue>
    </source>
</reference>
<organism evidence="1 2">
    <name type="scientific">Hibiscus sabdariffa</name>
    <name type="common">roselle</name>
    <dbReference type="NCBI Taxonomy" id="183260"/>
    <lineage>
        <taxon>Eukaryota</taxon>
        <taxon>Viridiplantae</taxon>
        <taxon>Streptophyta</taxon>
        <taxon>Embryophyta</taxon>
        <taxon>Tracheophyta</taxon>
        <taxon>Spermatophyta</taxon>
        <taxon>Magnoliopsida</taxon>
        <taxon>eudicotyledons</taxon>
        <taxon>Gunneridae</taxon>
        <taxon>Pentapetalae</taxon>
        <taxon>rosids</taxon>
        <taxon>malvids</taxon>
        <taxon>Malvales</taxon>
        <taxon>Malvaceae</taxon>
        <taxon>Malvoideae</taxon>
        <taxon>Hibiscus</taxon>
    </lineage>
</organism>
<dbReference type="Proteomes" id="UP001396334">
    <property type="component" value="Unassembled WGS sequence"/>
</dbReference>
<gene>
    <name evidence="1" type="ORF">V6N11_072957</name>
</gene>
<proteinExistence type="predicted"/>
<protein>
    <submittedName>
        <fullName evidence="1">Uncharacterized protein</fullName>
    </submittedName>
</protein>
<keyword evidence="2" id="KW-1185">Reference proteome</keyword>
<evidence type="ECO:0000313" key="1">
    <source>
        <dbReference type="EMBL" id="KAK8980642.1"/>
    </source>
</evidence>
<sequence length="86" mass="10242">MMRFRVDSFEVDYWDIASVGSTRIESVESFGWLNEDFGNCGNARIYCNYLKQNQLPVSSIYELSRVLLSFKFPRLIVEIYEWTPNW</sequence>
<comment type="caution">
    <text evidence="1">The sequence shown here is derived from an EMBL/GenBank/DDBJ whole genome shotgun (WGS) entry which is preliminary data.</text>
</comment>